<evidence type="ECO:0000313" key="12">
    <source>
        <dbReference type="Proteomes" id="UP000177159"/>
    </source>
</evidence>
<keyword evidence="7" id="KW-0256">Endoplasmic reticulum</keyword>
<evidence type="ECO:0000256" key="1">
    <source>
        <dbReference type="ARBA" id="ARBA00004477"/>
    </source>
</evidence>
<feature type="transmembrane region" description="Helical" evidence="10">
    <location>
        <begin position="275"/>
        <end position="300"/>
    </location>
</feature>
<feature type="transmembrane region" description="Helical" evidence="10">
    <location>
        <begin position="207"/>
        <end position="229"/>
    </location>
</feature>
<dbReference type="AlphaFoldDB" id="A0A1F7H015"/>
<feature type="transmembrane region" description="Helical" evidence="10">
    <location>
        <begin position="333"/>
        <end position="350"/>
    </location>
</feature>
<feature type="transmembrane region" description="Helical" evidence="10">
    <location>
        <begin position="309"/>
        <end position="327"/>
    </location>
</feature>
<evidence type="ECO:0000256" key="4">
    <source>
        <dbReference type="ARBA" id="ARBA00022676"/>
    </source>
</evidence>
<accession>A0A1F7H015</accession>
<keyword evidence="6 10" id="KW-0812">Transmembrane</keyword>
<dbReference type="GO" id="GO:0031501">
    <property type="term" value="C:mannosyltransferase complex"/>
    <property type="evidence" value="ECO:0007669"/>
    <property type="project" value="TreeGrafter"/>
</dbReference>
<dbReference type="InterPro" id="IPR007315">
    <property type="entry name" value="PIG-V/Gpi18"/>
</dbReference>
<dbReference type="PANTHER" id="PTHR12468:SF2">
    <property type="entry name" value="GPI MANNOSYLTRANSFERASE 2"/>
    <property type="match status" value="1"/>
</dbReference>
<dbReference type="GO" id="GO:0000009">
    <property type="term" value="F:alpha-1,6-mannosyltransferase activity"/>
    <property type="evidence" value="ECO:0007669"/>
    <property type="project" value="InterPro"/>
</dbReference>
<keyword evidence="8 10" id="KW-1133">Transmembrane helix</keyword>
<sequence length="381" mass="44495">MKWRLVAIVSIRTICLLTVAFLSARLIPYAGNFPYRDLLISYNLSQVLYSWANFDGAHYINIARDGYHQFDQAFFPLYPLMIRALGGLLHKAHLSAGLLVSYTGFFIGIYYFLKLFSFKYDKKTSEWIVIFLVTFPTAFFFTAVYTEGIFLMFICLSLYFFYQKKHDRAGIFAFLASLTRLQGFLLIIPFVMYFYEKKKNFIKNITYMWFKHPIILISPFAGLGVYMIFLQAKFGNPLYFFTSQPAFGANRSTSLILLPQVYYRYLRIFFTADFTYQYCVAMVEFIFFNFVLITSLLFFINTWRRKDTFGIGISIFSLAHILLPPLTGTFSSIPRYALFAWAMFILLAQIKHVGIKYIVIVLFSILQIIFASLFIQGYFIS</sequence>
<keyword evidence="4" id="KW-0328">Glycosyltransferase</keyword>
<comment type="subcellular location">
    <subcellularLocation>
        <location evidence="1">Endoplasmic reticulum membrane</location>
        <topology evidence="1">Multi-pass membrane protein</topology>
    </subcellularLocation>
</comment>
<evidence type="ECO:0000313" key="11">
    <source>
        <dbReference type="EMBL" id="OGK24425.1"/>
    </source>
</evidence>
<comment type="caution">
    <text evidence="11">The sequence shown here is derived from an EMBL/GenBank/DDBJ whole genome shotgun (WGS) entry which is preliminary data.</text>
</comment>
<dbReference type="Proteomes" id="UP000177159">
    <property type="component" value="Unassembled WGS sequence"/>
</dbReference>
<keyword evidence="5" id="KW-0808">Transferase</keyword>
<keyword evidence="9 10" id="KW-0472">Membrane</keyword>
<gene>
    <name evidence="11" type="ORF">A3C24_01955</name>
</gene>
<keyword evidence="3" id="KW-0337">GPI-anchor biosynthesis</keyword>
<evidence type="ECO:0000256" key="5">
    <source>
        <dbReference type="ARBA" id="ARBA00022679"/>
    </source>
</evidence>
<evidence type="ECO:0000256" key="10">
    <source>
        <dbReference type="SAM" id="Phobius"/>
    </source>
</evidence>
<dbReference type="EMBL" id="MFZM01000007">
    <property type="protein sequence ID" value="OGK24425.1"/>
    <property type="molecule type" value="Genomic_DNA"/>
</dbReference>
<organism evidence="11 12">
    <name type="scientific">Candidatus Roizmanbacteria bacterium RIFCSPHIGHO2_02_FULL_37_24</name>
    <dbReference type="NCBI Taxonomy" id="1802037"/>
    <lineage>
        <taxon>Bacteria</taxon>
        <taxon>Candidatus Roizmaniibacteriota</taxon>
    </lineage>
</organism>
<feature type="transmembrane region" description="Helical" evidence="10">
    <location>
        <begin position="357"/>
        <end position="380"/>
    </location>
</feature>
<feature type="transmembrane region" description="Helical" evidence="10">
    <location>
        <begin position="128"/>
        <end position="159"/>
    </location>
</feature>
<evidence type="ECO:0008006" key="13">
    <source>
        <dbReference type="Google" id="ProtNLM"/>
    </source>
</evidence>
<dbReference type="GO" id="GO:0004376">
    <property type="term" value="F:GPI mannosyltransferase activity"/>
    <property type="evidence" value="ECO:0007669"/>
    <property type="project" value="InterPro"/>
</dbReference>
<name>A0A1F7H015_9BACT</name>
<protein>
    <recommendedName>
        <fullName evidence="13">Glycosyltransferase RgtA/B/C/D-like domain-containing protein</fullName>
    </recommendedName>
</protein>
<feature type="transmembrane region" description="Helical" evidence="10">
    <location>
        <begin position="171"/>
        <end position="195"/>
    </location>
</feature>
<feature type="transmembrane region" description="Helical" evidence="10">
    <location>
        <begin position="94"/>
        <end position="116"/>
    </location>
</feature>
<dbReference type="PANTHER" id="PTHR12468">
    <property type="entry name" value="GPI MANNOSYLTRANSFERASE 2"/>
    <property type="match status" value="1"/>
</dbReference>
<dbReference type="UniPathway" id="UPA00196"/>
<evidence type="ECO:0000256" key="9">
    <source>
        <dbReference type="ARBA" id="ARBA00023136"/>
    </source>
</evidence>
<reference evidence="11 12" key="1">
    <citation type="journal article" date="2016" name="Nat. Commun.">
        <title>Thousands of microbial genomes shed light on interconnected biogeochemical processes in an aquifer system.</title>
        <authorList>
            <person name="Anantharaman K."/>
            <person name="Brown C.T."/>
            <person name="Hug L.A."/>
            <person name="Sharon I."/>
            <person name="Castelle C.J."/>
            <person name="Probst A.J."/>
            <person name="Thomas B.C."/>
            <person name="Singh A."/>
            <person name="Wilkins M.J."/>
            <person name="Karaoz U."/>
            <person name="Brodie E.L."/>
            <person name="Williams K.H."/>
            <person name="Hubbard S.S."/>
            <person name="Banfield J.F."/>
        </authorList>
    </citation>
    <scope>NUCLEOTIDE SEQUENCE [LARGE SCALE GENOMIC DNA]</scope>
</reference>
<evidence type="ECO:0000256" key="8">
    <source>
        <dbReference type="ARBA" id="ARBA00022989"/>
    </source>
</evidence>
<proteinExistence type="predicted"/>
<dbReference type="GO" id="GO:0016020">
    <property type="term" value="C:membrane"/>
    <property type="evidence" value="ECO:0007669"/>
    <property type="project" value="GOC"/>
</dbReference>
<evidence type="ECO:0000256" key="2">
    <source>
        <dbReference type="ARBA" id="ARBA00004687"/>
    </source>
</evidence>
<evidence type="ECO:0000256" key="3">
    <source>
        <dbReference type="ARBA" id="ARBA00022502"/>
    </source>
</evidence>
<evidence type="ECO:0000256" key="6">
    <source>
        <dbReference type="ARBA" id="ARBA00022692"/>
    </source>
</evidence>
<dbReference type="GO" id="GO:0006506">
    <property type="term" value="P:GPI anchor biosynthetic process"/>
    <property type="evidence" value="ECO:0007669"/>
    <property type="project" value="UniProtKB-UniPathway"/>
</dbReference>
<comment type="pathway">
    <text evidence="2">Glycolipid biosynthesis; glycosylphosphatidylinositol-anchor biosynthesis.</text>
</comment>
<evidence type="ECO:0000256" key="7">
    <source>
        <dbReference type="ARBA" id="ARBA00022824"/>
    </source>
</evidence>